<accession>A0A0A0EBQ3</accession>
<feature type="transmembrane region" description="Helical" evidence="1">
    <location>
        <begin position="110"/>
        <end position="129"/>
    </location>
</feature>
<gene>
    <name evidence="2" type="ORF">ATO9_16635</name>
</gene>
<evidence type="ECO:0000313" key="2">
    <source>
        <dbReference type="EMBL" id="KGM47695.1"/>
    </source>
</evidence>
<keyword evidence="1" id="KW-1133">Transmembrane helix</keyword>
<comment type="caution">
    <text evidence="2">The sequence shown here is derived from an EMBL/GenBank/DDBJ whole genome shotgun (WGS) entry which is preliminary data.</text>
</comment>
<keyword evidence="1" id="KW-0812">Transmembrane</keyword>
<evidence type="ECO:0000313" key="3">
    <source>
        <dbReference type="Proteomes" id="UP000030004"/>
    </source>
</evidence>
<proteinExistence type="predicted"/>
<feature type="transmembrane region" description="Helical" evidence="1">
    <location>
        <begin position="77"/>
        <end position="98"/>
    </location>
</feature>
<organism evidence="2 3">
    <name type="scientific">Pseudooceanicola atlanticus</name>
    <dbReference type="NCBI Taxonomy" id="1461694"/>
    <lineage>
        <taxon>Bacteria</taxon>
        <taxon>Pseudomonadati</taxon>
        <taxon>Pseudomonadota</taxon>
        <taxon>Alphaproteobacteria</taxon>
        <taxon>Rhodobacterales</taxon>
        <taxon>Paracoccaceae</taxon>
        <taxon>Pseudooceanicola</taxon>
    </lineage>
</organism>
<dbReference type="Proteomes" id="UP000030004">
    <property type="component" value="Unassembled WGS sequence"/>
</dbReference>
<keyword evidence="3" id="KW-1185">Reference proteome</keyword>
<dbReference type="RefSeq" id="WP_043751666.1">
    <property type="nucleotide sequence ID" value="NZ_AQQX01000008.1"/>
</dbReference>
<dbReference type="EMBL" id="AQQX01000008">
    <property type="protein sequence ID" value="KGM47695.1"/>
    <property type="molecule type" value="Genomic_DNA"/>
</dbReference>
<dbReference type="OrthoDB" id="9979938at2"/>
<name>A0A0A0EBQ3_9RHOB</name>
<dbReference type="AlphaFoldDB" id="A0A0A0EBQ3"/>
<evidence type="ECO:0000256" key="1">
    <source>
        <dbReference type="SAM" id="Phobius"/>
    </source>
</evidence>
<sequence>MTAPGPTDPDRPRRGGLRAALAVLILPGFLLSFLLALGERHWHHCFIHIKGDAPGLPSIFAPSEFIPVVLETVTPPFSHPLMTLLHFGPFLLFALFLWLGPTRRIRRAMWVNLALFLVTCLLILLPLDMQHDCDEAGPQGWLLLYAILPVGLIMALSTRLFIAWRSDDIPPP</sequence>
<feature type="transmembrane region" description="Helical" evidence="1">
    <location>
        <begin position="19"/>
        <end position="38"/>
    </location>
</feature>
<keyword evidence="1" id="KW-0472">Membrane</keyword>
<dbReference type="STRING" id="1461694.ATO9_16635"/>
<feature type="transmembrane region" description="Helical" evidence="1">
    <location>
        <begin position="141"/>
        <end position="162"/>
    </location>
</feature>
<reference evidence="2 3" key="1">
    <citation type="journal article" date="2015" name="Antonie Van Leeuwenhoek">
        <title>Pseudooceanicola atlanticus gen. nov. sp. nov., isolated from surface seawater of the Atlantic Ocean and reclassification of Oceanicola batsensis, Oceanicola marinus, Oceanicola nitratireducens, Oceanicola nanhaiensis, Oceanicola antarcticus and Oceanicola flagellatus, as Pseudooceanicola batsensis comb. nov., Pseudooceanicola marinus comb. nov., Pseudooceanicola nitratireducens comb. nov., Pseudooceanicola nanhaiensis comb. nov., Pseudooceanicola antarcticus comb. nov., and Pseudooceanicola flagellatus comb. nov.</title>
        <authorList>
            <person name="Lai Q."/>
            <person name="Li G."/>
            <person name="Liu X."/>
            <person name="Du Y."/>
            <person name="Sun F."/>
            <person name="Shao Z."/>
        </authorList>
    </citation>
    <scope>NUCLEOTIDE SEQUENCE [LARGE SCALE GENOMIC DNA]</scope>
    <source>
        <strain evidence="2 3">22II-s11g</strain>
    </source>
</reference>
<protein>
    <submittedName>
        <fullName evidence="2">Uncharacterized protein</fullName>
    </submittedName>
</protein>